<dbReference type="InterPro" id="IPR003783">
    <property type="entry name" value="Regulatory_RecX"/>
</dbReference>
<feature type="domain" description="RecX third three-helical" evidence="6">
    <location>
        <begin position="169"/>
        <end position="211"/>
    </location>
</feature>
<dbReference type="Pfam" id="PF21981">
    <property type="entry name" value="RecX_HTH3"/>
    <property type="match status" value="1"/>
</dbReference>
<organism evidence="7 8">
    <name type="scientific">Candidatus Dojkabacteria bacterium</name>
    <dbReference type="NCBI Taxonomy" id="2099670"/>
    <lineage>
        <taxon>Bacteria</taxon>
        <taxon>Candidatus Dojkabacteria</taxon>
    </lineage>
</organism>
<proteinExistence type="inferred from homology"/>
<dbReference type="PANTHER" id="PTHR33602">
    <property type="entry name" value="REGULATORY PROTEIN RECX FAMILY PROTEIN"/>
    <property type="match status" value="1"/>
</dbReference>
<dbReference type="Gene3D" id="1.10.10.10">
    <property type="entry name" value="Winged helix-like DNA-binding domain superfamily/Winged helix DNA-binding domain"/>
    <property type="match status" value="2"/>
</dbReference>
<reference evidence="7" key="1">
    <citation type="submission" date="2020-04" db="EMBL/GenBank/DDBJ databases">
        <authorList>
            <person name="Zhang T."/>
        </authorList>
    </citation>
    <scope>NUCLEOTIDE SEQUENCE</scope>
    <source>
        <strain evidence="7">HKST-UBA17</strain>
    </source>
</reference>
<evidence type="ECO:0000256" key="5">
    <source>
        <dbReference type="HAMAP-Rule" id="MF_01114"/>
    </source>
</evidence>
<dbReference type="InterPro" id="IPR036388">
    <property type="entry name" value="WH-like_DNA-bd_sf"/>
</dbReference>
<dbReference type="EMBL" id="JAGQLN010000011">
    <property type="protein sequence ID" value="MCA9376934.1"/>
    <property type="molecule type" value="Genomic_DNA"/>
</dbReference>
<evidence type="ECO:0000256" key="1">
    <source>
        <dbReference type="ARBA" id="ARBA00004496"/>
    </source>
</evidence>
<accession>A0A955I2L4</accession>
<evidence type="ECO:0000256" key="3">
    <source>
        <dbReference type="ARBA" id="ARBA00018111"/>
    </source>
</evidence>
<evidence type="ECO:0000256" key="2">
    <source>
        <dbReference type="ARBA" id="ARBA00009695"/>
    </source>
</evidence>
<evidence type="ECO:0000259" key="6">
    <source>
        <dbReference type="Pfam" id="PF21981"/>
    </source>
</evidence>
<comment type="similarity">
    <text evidence="2 5">Belongs to the RecX family.</text>
</comment>
<name>A0A955I2L4_9BACT</name>
<dbReference type="PANTHER" id="PTHR33602:SF1">
    <property type="entry name" value="REGULATORY PROTEIN RECX FAMILY PROTEIN"/>
    <property type="match status" value="1"/>
</dbReference>
<reference evidence="7" key="2">
    <citation type="journal article" date="2021" name="Microbiome">
        <title>Successional dynamics and alternative stable states in a saline activated sludge microbial community over 9 years.</title>
        <authorList>
            <person name="Wang Y."/>
            <person name="Ye J."/>
            <person name="Ju F."/>
            <person name="Liu L."/>
            <person name="Boyd J.A."/>
            <person name="Deng Y."/>
            <person name="Parks D.H."/>
            <person name="Jiang X."/>
            <person name="Yin X."/>
            <person name="Woodcroft B.J."/>
            <person name="Tyson G.W."/>
            <person name="Hugenholtz P."/>
            <person name="Polz M.F."/>
            <person name="Zhang T."/>
        </authorList>
    </citation>
    <scope>NUCLEOTIDE SEQUENCE</scope>
    <source>
        <strain evidence="7">HKST-UBA17</strain>
    </source>
</reference>
<protein>
    <recommendedName>
        <fullName evidence="3 5">Regulatory protein RecX</fullName>
    </recommendedName>
</protein>
<evidence type="ECO:0000313" key="8">
    <source>
        <dbReference type="Proteomes" id="UP000741282"/>
    </source>
</evidence>
<keyword evidence="4 5" id="KW-0963">Cytoplasm</keyword>
<evidence type="ECO:0000256" key="4">
    <source>
        <dbReference type="ARBA" id="ARBA00022490"/>
    </source>
</evidence>
<evidence type="ECO:0000313" key="7">
    <source>
        <dbReference type="EMBL" id="MCA9376934.1"/>
    </source>
</evidence>
<dbReference type="HAMAP" id="MF_01114">
    <property type="entry name" value="RecX"/>
    <property type="match status" value="1"/>
</dbReference>
<comment type="caution">
    <text evidence="7">The sequence shown here is derived from an EMBL/GenBank/DDBJ whole genome shotgun (WGS) entry which is preliminary data.</text>
</comment>
<dbReference type="InterPro" id="IPR053925">
    <property type="entry name" value="RecX_HTH_3rd"/>
</dbReference>
<dbReference type="Proteomes" id="UP000741282">
    <property type="component" value="Unassembled WGS sequence"/>
</dbReference>
<sequence length="216" mass="25020">MKITRLEYQQKDQSRVNVYSENGYEFSIHAGLLVKRQLSIGVELSDDQITEIITEDLSYRLRSRAIDYLARGPKSIKQMNDHLIKIAKERISDWSGVKENSIDLEGLVDATLSKLVAEGLLDDREFTRIYLGSLLARKNYSTIELCSKLYRYGIAQSIVDEVMTEIELDEVAMARGALEKRYHKKTLERSDTKMIQFLQRKGYNWDVISELMKNDL</sequence>
<gene>
    <name evidence="5" type="primary">recX</name>
    <name evidence="7" type="ORF">KC685_03380</name>
</gene>
<comment type="subcellular location">
    <subcellularLocation>
        <location evidence="1 5">Cytoplasm</location>
    </subcellularLocation>
</comment>
<dbReference type="AlphaFoldDB" id="A0A955I2L4"/>
<comment type="function">
    <text evidence="5">Modulates RecA activity.</text>
</comment>
<dbReference type="GO" id="GO:0006282">
    <property type="term" value="P:regulation of DNA repair"/>
    <property type="evidence" value="ECO:0007669"/>
    <property type="project" value="UniProtKB-UniRule"/>
</dbReference>
<dbReference type="GO" id="GO:0005737">
    <property type="term" value="C:cytoplasm"/>
    <property type="evidence" value="ECO:0007669"/>
    <property type="project" value="UniProtKB-SubCell"/>
</dbReference>